<reference evidence="3" key="1">
    <citation type="submission" date="2018-05" db="EMBL/GenBank/DDBJ databases">
        <authorList>
            <person name="Li X."/>
        </authorList>
    </citation>
    <scope>NUCLEOTIDE SEQUENCE [LARGE SCALE GENOMIC DNA]</scope>
    <source>
        <strain evidence="3">HKS-05</strain>
    </source>
</reference>
<accession>A0A328B0V7</accession>
<dbReference type="RefSeq" id="WP_111457832.1">
    <property type="nucleotide sequence ID" value="NZ_QFYP01000001.1"/>
</dbReference>
<comment type="caution">
    <text evidence="2">The sequence shown here is derived from an EMBL/GenBank/DDBJ whole genome shotgun (WGS) entry which is preliminary data.</text>
</comment>
<dbReference type="PANTHER" id="PTHR35006">
    <property type="entry name" value="GLYOXALASE FAMILY PROTEIN (AFU_ORTHOLOGUE AFUA_5G14830)"/>
    <property type="match status" value="1"/>
</dbReference>
<dbReference type="OrthoDB" id="9807407at2"/>
<dbReference type="PROSITE" id="PS51819">
    <property type="entry name" value="VOC"/>
    <property type="match status" value="1"/>
</dbReference>
<dbReference type="EMBL" id="QFYP01000001">
    <property type="protein sequence ID" value="RAK60539.1"/>
    <property type="molecule type" value="Genomic_DNA"/>
</dbReference>
<dbReference type="CDD" id="cd07262">
    <property type="entry name" value="VOC_like"/>
    <property type="match status" value="1"/>
</dbReference>
<dbReference type="Pfam" id="PF00903">
    <property type="entry name" value="Glyoxalase"/>
    <property type="match status" value="1"/>
</dbReference>
<dbReference type="InterPro" id="IPR029068">
    <property type="entry name" value="Glyas_Bleomycin-R_OHBP_Dase"/>
</dbReference>
<feature type="domain" description="VOC" evidence="1">
    <location>
        <begin position="1"/>
        <end position="121"/>
    </location>
</feature>
<dbReference type="Gene3D" id="3.10.180.10">
    <property type="entry name" value="2,3-Dihydroxybiphenyl 1,2-Dioxygenase, domain 1"/>
    <property type="match status" value="1"/>
</dbReference>
<gene>
    <name evidence="2" type="ORF">DJ021_12365</name>
</gene>
<evidence type="ECO:0000313" key="2">
    <source>
        <dbReference type="EMBL" id="RAK60539.1"/>
    </source>
</evidence>
<organism evidence="2 3">
    <name type="scientific">Phenylobacterium hankyongense</name>
    <dbReference type="NCBI Taxonomy" id="1813876"/>
    <lineage>
        <taxon>Bacteria</taxon>
        <taxon>Pseudomonadati</taxon>
        <taxon>Pseudomonadota</taxon>
        <taxon>Alphaproteobacteria</taxon>
        <taxon>Caulobacterales</taxon>
        <taxon>Caulobacteraceae</taxon>
        <taxon>Phenylobacterium</taxon>
    </lineage>
</organism>
<protein>
    <submittedName>
        <fullName evidence="2">VOC family protein</fullName>
    </submittedName>
</protein>
<evidence type="ECO:0000259" key="1">
    <source>
        <dbReference type="PROSITE" id="PS51819"/>
    </source>
</evidence>
<keyword evidence="3" id="KW-1185">Reference proteome</keyword>
<proteinExistence type="predicted"/>
<dbReference type="Proteomes" id="UP000249842">
    <property type="component" value="Unassembled WGS sequence"/>
</dbReference>
<sequence length="122" mass="12888">MIGYATIGSNDLERSKTFYDTVLEPLGGRRTFAMGERMQFYGGQGPGMLAICQPYDQQPATVGNGAMFGLPAPTREAVDAAHAAAVAAGAQCEGQPGPRTANFYAAYFRDPDGNKLCVFKAG</sequence>
<dbReference type="InterPro" id="IPR037523">
    <property type="entry name" value="VOC_core"/>
</dbReference>
<dbReference type="SUPFAM" id="SSF54593">
    <property type="entry name" value="Glyoxalase/Bleomycin resistance protein/Dihydroxybiphenyl dioxygenase"/>
    <property type="match status" value="1"/>
</dbReference>
<dbReference type="InterPro" id="IPR004360">
    <property type="entry name" value="Glyas_Fos-R_dOase_dom"/>
</dbReference>
<name>A0A328B0V7_9CAUL</name>
<dbReference type="AlphaFoldDB" id="A0A328B0V7"/>
<evidence type="ECO:0000313" key="3">
    <source>
        <dbReference type="Proteomes" id="UP000249842"/>
    </source>
</evidence>
<dbReference type="PANTHER" id="PTHR35006:SF1">
    <property type="entry name" value="BLL2941 PROTEIN"/>
    <property type="match status" value="1"/>
</dbReference>